<gene>
    <name evidence="4" type="ORF">PIB30_062991</name>
</gene>
<reference evidence="4 5" key="1">
    <citation type="journal article" date="2023" name="Plants (Basel)">
        <title>Bridging the Gap: Combining Genomics and Transcriptomics Approaches to Understand Stylosanthes scabra, an Orphan Legume from the Brazilian Caatinga.</title>
        <authorList>
            <person name="Ferreira-Neto J.R.C."/>
            <person name="da Silva M.D."/>
            <person name="Binneck E."/>
            <person name="de Melo N.F."/>
            <person name="da Silva R.H."/>
            <person name="de Melo A.L.T.M."/>
            <person name="Pandolfi V."/>
            <person name="Bustamante F.O."/>
            <person name="Brasileiro-Vidal A.C."/>
            <person name="Benko-Iseppon A.M."/>
        </authorList>
    </citation>
    <scope>NUCLEOTIDE SEQUENCE [LARGE SCALE GENOMIC DNA]</scope>
    <source>
        <tissue evidence="4">Leaves</tissue>
    </source>
</reference>
<sequence>MGWVIFKLKTRKNNRNQQQPLRLCEERKRLIKSAIDSRYALSASHLSYIHSLRNIGAALRRYAHSHLLHSSQDESSYPSSSSSSPSRVHDDDEDECHVSCPRDTQEPCSYYLDHDEFSVPSSLSTTHNVASSSSSWDFFHPSSHTLRVQCKQGEGEGENFLKSMKNDKGINGGKGYKGSSVNCYDQLSIVLRVAEELKVELPSNVENVHTELEDPSEFITHRAKDFVTSMKDIEHRFFRAFESGRQVSRLLEANKIMVGYSESKGKPSPMALLKAFGSVFHGGKVRPLSKGPVQKEICWQRIVPSQSSSFKHSLASTSNEDMDYADGGNSCTLERLYAWERKLYDEVKASESIRKEYDRKCEQLRHQCAKDESTQVIDKTRSVVRDLHSRIIVAIYSFDTISKQIQRLRDEELLPQLLELNQGLIKMWRTMLECHHAQFITISLAYHSRSSTRTIEADARREILAQLLEEFKCFGLSFENWVNSHTSYIESLNKWLQNCVLQPRDRPKNNRGRPLSPRRVLAPPIFVLCRDWCSGMKALPAEELSRAIKVFVYGVCRVMEQQDKELQEKQNLSGALSNGKTESNNNKVNNNTSEDDYAHLCCIHQNLTNVLSQMTKFSEASLKMCEDIKQKSEAAQSAYHNCKSVRTGKF</sequence>
<evidence type="ECO:0000313" key="5">
    <source>
        <dbReference type="Proteomes" id="UP001341840"/>
    </source>
</evidence>
<name>A0ABU6RLP4_9FABA</name>
<proteinExistence type="predicted"/>
<feature type="compositionally biased region" description="Low complexity" evidence="1">
    <location>
        <begin position="73"/>
        <end position="86"/>
    </location>
</feature>
<dbReference type="Pfam" id="PF04782">
    <property type="entry name" value="DUF632"/>
    <property type="match status" value="1"/>
</dbReference>
<feature type="compositionally biased region" description="Low complexity" evidence="1">
    <location>
        <begin position="578"/>
        <end position="590"/>
    </location>
</feature>
<accession>A0ABU6RLP4</accession>
<dbReference type="EMBL" id="JASCZI010030801">
    <property type="protein sequence ID" value="MED6124864.1"/>
    <property type="molecule type" value="Genomic_DNA"/>
</dbReference>
<keyword evidence="5" id="KW-1185">Reference proteome</keyword>
<feature type="region of interest" description="Disordered" evidence="1">
    <location>
        <begin position="568"/>
        <end position="590"/>
    </location>
</feature>
<evidence type="ECO:0000313" key="4">
    <source>
        <dbReference type="EMBL" id="MED6124864.1"/>
    </source>
</evidence>
<evidence type="ECO:0000259" key="3">
    <source>
        <dbReference type="Pfam" id="PF04783"/>
    </source>
</evidence>
<dbReference type="InterPro" id="IPR006867">
    <property type="entry name" value="DUF632"/>
</dbReference>
<dbReference type="Proteomes" id="UP001341840">
    <property type="component" value="Unassembled WGS sequence"/>
</dbReference>
<dbReference type="Pfam" id="PF04783">
    <property type="entry name" value="DUF630"/>
    <property type="match status" value="1"/>
</dbReference>
<organism evidence="4 5">
    <name type="scientific">Stylosanthes scabra</name>
    <dbReference type="NCBI Taxonomy" id="79078"/>
    <lineage>
        <taxon>Eukaryota</taxon>
        <taxon>Viridiplantae</taxon>
        <taxon>Streptophyta</taxon>
        <taxon>Embryophyta</taxon>
        <taxon>Tracheophyta</taxon>
        <taxon>Spermatophyta</taxon>
        <taxon>Magnoliopsida</taxon>
        <taxon>eudicotyledons</taxon>
        <taxon>Gunneridae</taxon>
        <taxon>Pentapetalae</taxon>
        <taxon>rosids</taxon>
        <taxon>fabids</taxon>
        <taxon>Fabales</taxon>
        <taxon>Fabaceae</taxon>
        <taxon>Papilionoideae</taxon>
        <taxon>50 kb inversion clade</taxon>
        <taxon>dalbergioids sensu lato</taxon>
        <taxon>Dalbergieae</taxon>
        <taxon>Pterocarpus clade</taxon>
        <taxon>Stylosanthes</taxon>
    </lineage>
</organism>
<feature type="domain" description="DUF632" evidence="2">
    <location>
        <begin position="227"/>
        <end position="555"/>
    </location>
</feature>
<feature type="domain" description="DUF630" evidence="3">
    <location>
        <begin position="17"/>
        <end position="66"/>
    </location>
</feature>
<comment type="caution">
    <text evidence="4">The sequence shown here is derived from an EMBL/GenBank/DDBJ whole genome shotgun (WGS) entry which is preliminary data.</text>
</comment>
<dbReference type="PANTHER" id="PTHR21450:SF35">
    <property type="entry name" value="TRANSCRIPTION FACTOR, PUTATIVE (DUF630 AND DUF632)-RELATED"/>
    <property type="match status" value="1"/>
</dbReference>
<feature type="region of interest" description="Disordered" evidence="1">
    <location>
        <begin position="70"/>
        <end position="100"/>
    </location>
</feature>
<protein>
    <submittedName>
        <fullName evidence="4">Uncharacterized protein</fullName>
    </submittedName>
</protein>
<evidence type="ECO:0000256" key="1">
    <source>
        <dbReference type="SAM" id="MobiDB-lite"/>
    </source>
</evidence>
<dbReference type="InterPro" id="IPR006868">
    <property type="entry name" value="DUF630"/>
</dbReference>
<dbReference type="PANTHER" id="PTHR21450">
    <property type="entry name" value="PROTEIN ALTERED PHOSPHATE STARVATION RESPONSE 1"/>
    <property type="match status" value="1"/>
</dbReference>
<evidence type="ECO:0000259" key="2">
    <source>
        <dbReference type="Pfam" id="PF04782"/>
    </source>
</evidence>